<accession>A0A8K0T1Q1</accession>
<evidence type="ECO:0000256" key="2">
    <source>
        <dbReference type="ARBA" id="ARBA00022670"/>
    </source>
</evidence>
<feature type="domain" description="Peptidase S8/S53" evidence="6">
    <location>
        <begin position="200"/>
        <end position="435"/>
    </location>
</feature>
<proteinExistence type="inferred from homology"/>
<comment type="caution">
    <text evidence="5">Lacks conserved residue(s) required for the propagation of feature annotation.</text>
</comment>
<dbReference type="Proteomes" id="UP000813444">
    <property type="component" value="Unassembled WGS sequence"/>
</dbReference>
<keyword evidence="3" id="KW-0378">Hydrolase</keyword>
<gene>
    <name evidence="7" type="ORF">B0I35DRAFT_475760</name>
</gene>
<evidence type="ECO:0000256" key="1">
    <source>
        <dbReference type="ARBA" id="ARBA00011073"/>
    </source>
</evidence>
<dbReference type="PANTHER" id="PTHR43806:SF11">
    <property type="entry name" value="CEREVISIN-RELATED"/>
    <property type="match status" value="1"/>
</dbReference>
<dbReference type="Gene3D" id="3.40.50.200">
    <property type="entry name" value="Peptidase S8/S53 domain"/>
    <property type="match status" value="1"/>
</dbReference>
<evidence type="ECO:0000313" key="8">
    <source>
        <dbReference type="Proteomes" id="UP000813444"/>
    </source>
</evidence>
<evidence type="ECO:0000256" key="3">
    <source>
        <dbReference type="ARBA" id="ARBA00022801"/>
    </source>
</evidence>
<evidence type="ECO:0000259" key="6">
    <source>
        <dbReference type="Pfam" id="PF00082"/>
    </source>
</evidence>
<dbReference type="AlphaFoldDB" id="A0A8K0T1Q1"/>
<dbReference type="PRINTS" id="PR00723">
    <property type="entry name" value="SUBTILISIN"/>
</dbReference>
<dbReference type="InterPro" id="IPR050131">
    <property type="entry name" value="Peptidase_S8_subtilisin-like"/>
</dbReference>
<dbReference type="EMBL" id="JAGPNK010000003">
    <property type="protein sequence ID" value="KAH7324521.1"/>
    <property type="molecule type" value="Genomic_DNA"/>
</dbReference>
<dbReference type="OrthoDB" id="3866712at2759"/>
<dbReference type="InterPro" id="IPR036852">
    <property type="entry name" value="Peptidase_S8/S53_dom_sf"/>
</dbReference>
<dbReference type="InterPro" id="IPR015500">
    <property type="entry name" value="Peptidase_S8_subtilisin-rel"/>
</dbReference>
<dbReference type="GO" id="GO:0004252">
    <property type="term" value="F:serine-type endopeptidase activity"/>
    <property type="evidence" value="ECO:0007669"/>
    <property type="project" value="InterPro"/>
</dbReference>
<dbReference type="CDD" id="cd04843">
    <property type="entry name" value="Peptidases_S8_11"/>
    <property type="match status" value="1"/>
</dbReference>
<evidence type="ECO:0000256" key="5">
    <source>
        <dbReference type="PROSITE-ProRule" id="PRU01240"/>
    </source>
</evidence>
<comment type="similarity">
    <text evidence="1 5">Belongs to the peptidase S8 family.</text>
</comment>
<evidence type="ECO:0000256" key="4">
    <source>
        <dbReference type="ARBA" id="ARBA00022825"/>
    </source>
</evidence>
<sequence length="463" mass="48946">MKTAIAVKLNTGGLRARSSGAELVESLILNAQTALASSGNSKRDTTFTVHPLIQSLSSEKLAEMIKRAKEVTPDYEPADFGAWYQVHFDSEDQEKDDEIVQILTSLTESKEVASCQHLKASRAPAVQPSNDPYFPQQGYLSGSGVGINAQYAWGFPGGDGAGTNVIDVERGWQLEHEDLVAANITVLAGLNWRGRFDENYYHGTSVLGEMLMVDNAIGGVGIAPSANGDVVGIQRTYANIESPPEAILEAVSFLNFGDVLLLEMQAGDANGMLWPLEIMDAEYEAIKLATSMGITVIEPAGNGNAVDTGTNLDEPVIRPGETVPRGFLIAGSPDYRDSGAVMVGAGTSAFPRSRMPWSNYGSRVDVHAWGENILTSSVEVDVPGSGQYTDIYSSFSGTSGAAPIVAGAALSIQGMVNANRGSKLGPEALRSLIKTGGTPTTSSADRIGVQPDLRALIDGGYLN</sequence>
<name>A0A8K0T1Q1_9HYPO</name>
<comment type="caution">
    <text evidence="7">The sequence shown here is derived from an EMBL/GenBank/DDBJ whole genome shotgun (WGS) entry which is preliminary data.</text>
</comment>
<dbReference type="InterPro" id="IPR023828">
    <property type="entry name" value="Peptidase_S8_Ser-AS"/>
</dbReference>
<reference evidence="7" key="1">
    <citation type="journal article" date="2021" name="Nat. Commun.">
        <title>Genetic determinants of endophytism in the Arabidopsis root mycobiome.</title>
        <authorList>
            <person name="Mesny F."/>
            <person name="Miyauchi S."/>
            <person name="Thiergart T."/>
            <person name="Pickel B."/>
            <person name="Atanasova L."/>
            <person name="Karlsson M."/>
            <person name="Huettel B."/>
            <person name="Barry K.W."/>
            <person name="Haridas S."/>
            <person name="Chen C."/>
            <person name="Bauer D."/>
            <person name="Andreopoulos W."/>
            <person name="Pangilinan J."/>
            <person name="LaButti K."/>
            <person name="Riley R."/>
            <person name="Lipzen A."/>
            <person name="Clum A."/>
            <person name="Drula E."/>
            <person name="Henrissat B."/>
            <person name="Kohler A."/>
            <person name="Grigoriev I.V."/>
            <person name="Martin F.M."/>
            <person name="Hacquard S."/>
        </authorList>
    </citation>
    <scope>NUCLEOTIDE SEQUENCE</scope>
    <source>
        <strain evidence="7">MPI-CAGE-CH-0235</strain>
    </source>
</reference>
<keyword evidence="4" id="KW-0720">Serine protease</keyword>
<organism evidence="7 8">
    <name type="scientific">Stachybotrys elegans</name>
    <dbReference type="NCBI Taxonomy" id="80388"/>
    <lineage>
        <taxon>Eukaryota</taxon>
        <taxon>Fungi</taxon>
        <taxon>Dikarya</taxon>
        <taxon>Ascomycota</taxon>
        <taxon>Pezizomycotina</taxon>
        <taxon>Sordariomycetes</taxon>
        <taxon>Hypocreomycetidae</taxon>
        <taxon>Hypocreales</taxon>
        <taxon>Stachybotryaceae</taxon>
        <taxon>Stachybotrys</taxon>
    </lineage>
</organism>
<evidence type="ECO:0000313" key="7">
    <source>
        <dbReference type="EMBL" id="KAH7324521.1"/>
    </source>
</evidence>
<dbReference type="Pfam" id="PF00082">
    <property type="entry name" value="Peptidase_S8"/>
    <property type="match status" value="1"/>
</dbReference>
<keyword evidence="8" id="KW-1185">Reference proteome</keyword>
<keyword evidence="2" id="KW-0645">Protease</keyword>
<dbReference type="SUPFAM" id="SSF52743">
    <property type="entry name" value="Subtilisin-like"/>
    <property type="match status" value="1"/>
</dbReference>
<dbReference type="GO" id="GO:0006508">
    <property type="term" value="P:proteolysis"/>
    <property type="evidence" value="ECO:0007669"/>
    <property type="project" value="UniProtKB-KW"/>
</dbReference>
<dbReference type="InterPro" id="IPR000209">
    <property type="entry name" value="Peptidase_S8/S53_dom"/>
</dbReference>
<dbReference type="PANTHER" id="PTHR43806">
    <property type="entry name" value="PEPTIDASE S8"/>
    <property type="match status" value="1"/>
</dbReference>
<dbReference type="PROSITE" id="PS51892">
    <property type="entry name" value="SUBTILASE"/>
    <property type="match status" value="1"/>
</dbReference>
<protein>
    <submittedName>
        <fullName evidence="7">Peptidase S8/S53 domain-containing protein</fullName>
    </submittedName>
</protein>
<dbReference type="PROSITE" id="PS00138">
    <property type="entry name" value="SUBTILASE_SER"/>
    <property type="match status" value="1"/>
</dbReference>
<dbReference type="InterPro" id="IPR034073">
    <property type="entry name" value="Subtilisin_DY-like_dom"/>
</dbReference>